<dbReference type="SUPFAM" id="SSF51294">
    <property type="entry name" value="Hedgehog/intein (Hint) domain"/>
    <property type="match status" value="1"/>
</dbReference>
<organism evidence="2 3">
    <name type="scientific">Acidiphilium iwatense</name>
    <dbReference type="NCBI Taxonomy" id="768198"/>
    <lineage>
        <taxon>Bacteria</taxon>
        <taxon>Pseudomonadati</taxon>
        <taxon>Pseudomonadota</taxon>
        <taxon>Alphaproteobacteria</taxon>
        <taxon>Acetobacterales</taxon>
        <taxon>Acidocellaceae</taxon>
        <taxon>Acidiphilium</taxon>
    </lineage>
</organism>
<dbReference type="InterPro" id="IPR028992">
    <property type="entry name" value="Hedgehog/Intein_dom"/>
</dbReference>
<evidence type="ECO:0000313" key="2">
    <source>
        <dbReference type="EMBL" id="MCF3948670.1"/>
    </source>
</evidence>
<reference evidence="2 3" key="1">
    <citation type="submission" date="2022-01" db="EMBL/GenBank/DDBJ databases">
        <authorList>
            <person name="Won M."/>
            <person name="Kim S.-J."/>
            <person name="Kwon S.-W."/>
        </authorList>
    </citation>
    <scope>NUCLEOTIDE SEQUENCE [LARGE SCALE GENOMIC DNA]</scope>
    <source>
        <strain evidence="2 3">KCTC 23505</strain>
    </source>
</reference>
<proteinExistence type="predicted"/>
<dbReference type="RefSeq" id="WP_235705983.1">
    <property type="nucleotide sequence ID" value="NZ_JAKGBZ010000068.1"/>
</dbReference>
<dbReference type="Gene3D" id="2.170.16.10">
    <property type="entry name" value="Hedgehog/Intein (Hint) domain"/>
    <property type="match status" value="1"/>
</dbReference>
<comment type="caution">
    <text evidence="2">The sequence shown here is derived from an EMBL/GenBank/DDBJ whole genome shotgun (WGS) entry which is preliminary data.</text>
</comment>
<dbReference type="EMBL" id="JAKGBZ010000068">
    <property type="protein sequence ID" value="MCF3948670.1"/>
    <property type="molecule type" value="Genomic_DNA"/>
</dbReference>
<evidence type="ECO:0000259" key="1">
    <source>
        <dbReference type="Pfam" id="PF13403"/>
    </source>
</evidence>
<name>A0ABS9E3T2_9PROT</name>
<gene>
    <name evidence="2" type="ORF">L2A60_18590</name>
</gene>
<protein>
    <submittedName>
        <fullName evidence="2">Hint domain-containing protein</fullName>
    </submittedName>
</protein>
<evidence type="ECO:0000313" key="3">
    <source>
        <dbReference type="Proteomes" id="UP001521209"/>
    </source>
</evidence>
<accession>A0ABS9E3T2</accession>
<keyword evidence="3" id="KW-1185">Reference proteome</keyword>
<feature type="domain" description="Hedgehog/Intein (Hint)" evidence="1">
    <location>
        <begin position="216"/>
        <end position="350"/>
    </location>
</feature>
<dbReference type="Pfam" id="PF13403">
    <property type="entry name" value="Hint_2"/>
    <property type="match status" value="1"/>
</dbReference>
<dbReference type="PROSITE" id="PS50817">
    <property type="entry name" value="INTEIN_N_TER"/>
    <property type="match status" value="1"/>
</dbReference>
<dbReference type="InterPro" id="IPR006141">
    <property type="entry name" value="Intein_N"/>
</dbReference>
<dbReference type="Proteomes" id="UP001521209">
    <property type="component" value="Unassembled WGS sequence"/>
</dbReference>
<dbReference type="InterPro" id="IPR036844">
    <property type="entry name" value="Hint_dom_sf"/>
</dbReference>
<sequence length="507" mass="52527">MVSPTSTITVGSGTIGSITDLTVSDTYDIDVAGFGGRLNISGTAQPGLAADIIAITGVTAPFTDYLSAGATEIFNPSGTGYLAPNFALGGDPNLFSPPGDGTLQLGDNLATAQVNLAITFGGSGNDLIVDSSLSPAIFALIDGYQTGDTIDLQGVTSASQAIWTQNAGGSAGGTLSLDSASGTDLADITLSTGSFFSSLFSIATDSVGGTDITVACYRAGTRIATPSGEVAVEDLAIGDAVLTADGTAKPVKWLGRRAYAARFAAGKPHILPIRFYPGALGNGRPRRDLWVSPQHAMLIDGALVPASCLVNGVSIVQEEVSDRVDYVHVELDRHDVIFAEGAASETYINDDNRAMFHNVRDYVARYGADRTSANYCAERIENGPVLEAIRRRLARVGGVATEGASFGDLRGWFERVDIDADGLWAVGWAQDATTPDMPVCLEIVAKGRVVARGLANLYRADLEDAGLGSGCHGFRLAVPTGFAGADVTVRRAADRAPLASAAMPRAA</sequence>